<keyword evidence="2 10" id="KW-0812">Transmembrane</keyword>
<dbReference type="Pfam" id="PF03412">
    <property type="entry name" value="Peptidase_C39"/>
    <property type="match status" value="1"/>
</dbReference>
<dbReference type="PROSITE" id="PS50893">
    <property type="entry name" value="ABC_TRANSPORTER_2"/>
    <property type="match status" value="1"/>
</dbReference>
<keyword evidence="6" id="KW-0813">Transport</keyword>
<evidence type="ECO:0000259" key="13">
    <source>
        <dbReference type="PROSITE" id="PS50990"/>
    </source>
</evidence>
<keyword evidence="5 14" id="KW-0067">ATP-binding</keyword>
<keyword evidence="4" id="KW-0378">Hydrolase</keyword>
<evidence type="ECO:0000256" key="10">
    <source>
        <dbReference type="SAM" id="Phobius"/>
    </source>
</evidence>
<evidence type="ECO:0000256" key="6">
    <source>
        <dbReference type="ARBA" id="ARBA00022927"/>
    </source>
</evidence>
<dbReference type="SMART" id="SM00382">
    <property type="entry name" value="AAA"/>
    <property type="match status" value="1"/>
</dbReference>
<accession>A0ABS4CKW5</accession>
<evidence type="ECO:0000259" key="12">
    <source>
        <dbReference type="PROSITE" id="PS50929"/>
    </source>
</evidence>
<evidence type="ECO:0000256" key="3">
    <source>
        <dbReference type="ARBA" id="ARBA00022741"/>
    </source>
</evidence>
<keyword evidence="4" id="KW-0645">Protease</keyword>
<feature type="domain" description="ABC transmembrane type-1" evidence="12">
    <location>
        <begin position="279"/>
        <end position="441"/>
    </location>
</feature>
<dbReference type="InterPro" id="IPR003439">
    <property type="entry name" value="ABC_transporter-like_ATP-bd"/>
</dbReference>
<evidence type="ECO:0000256" key="8">
    <source>
        <dbReference type="ARBA" id="ARBA00023136"/>
    </source>
</evidence>
<evidence type="ECO:0000256" key="4">
    <source>
        <dbReference type="ARBA" id="ARBA00022807"/>
    </source>
</evidence>
<feature type="transmembrane region" description="Helical" evidence="10">
    <location>
        <begin position="282"/>
        <end position="311"/>
    </location>
</feature>
<evidence type="ECO:0000256" key="9">
    <source>
        <dbReference type="ARBA" id="ARBA00043264"/>
    </source>
</evidence>
<protein>
    <submittedName>
        <fullName evidence="14">ATP-binding cassette domain-containing protein</fullName>
    </submittedName>
</protein>
<evidence type="ECO:0000256" key="7">
    <source>
        <dbReference type="ARBA" id="ARBA00022989"/>
    </source>
</evidence>
<evidence type="ECO:0000256" key="2">
    <source>
        <dbReference type="ARBA" id="ARBA00022692"/>
    </source>
</evidence>
<feature type="transmembrane region" description="Helical" evidence="10">
    <location>
        <begin position="163"/>
        <end position="187"/>
    </location>
</feature>
<keyword evidence="4" id="KW-0788">Thiol protease</keyword>
<proteinExistence type="predicted"/>
<evidence type="ECO:0000313" key="14">
    <source>
        <dbReference type="EMBL" id="MBP1047235.1"/>
    </source>
</evidence>
<dbReference type="Gene3D" id="3.40.50.300">
    <property type="entry name" value="P-loop containing nucleotide triphosphate hydrolases"/>
    <property type="match status" value="1"/>
</dbReference>
<evidence type="ECO:0000256" key="5">
    <source>
        <dbReference type="ARBA" id="ARBA00022840"/>
    </source>
</evidence>
<dbReference type="PANTHER" id="PTHR24221:SF654">
    <property type="entry name" value="ATP-BINDING CASSETTE SUB-FAMILY B MEMBER 6"/>
    <property type="match status" value="1"/>
</dbReference>
<dbReference type="SUPFAM" id="SSF90123">
    <property type="entry name" value="ABC transporter transmembrane region"/>
    <property type="match status" value="1"/>
</dbReference>
<gene>
    <name evidence="14" type="ORF">I6N96_13210</name>
</gene>
<dbReference type="SUPFAM" id="SSF52540">
    <property type="entry name" value="P-loop containing nucleoside triphosphate hydrolases"/>
    <property type="match status" value="1"/>
</dbReference>
<reference evidence="14 15" key="1">
    <citation type="submission" date="2020-12" db="EMBL/GenBank/DDBJ databases">
        <title>Vagococcus allomyrinae sp. nov. and Enterococcus lavae sp. nov., isolated from the larvae of Allomyrina dichotoma.</title>
        <authorList>
            <person name="Lee S.D."/>
        </authorList>
    </citation>
    <scope>NUCLEOTIDE SEQUENCE [LARGE SCALE GENOMIC DNA]</scope>
    <source>
        <strain evidence="14 15">BWM-S5</strain>
    </source>
</reference>
<feature type="transmembrane region" description="Helical" evidence="10">
    <location>
        <begin position="415"/>
        <end position="433"/>
    </location>
</feature>
<dbReference type="GO" id="GO:0005524">
    <property type="term" value="F:ATP binding"/>
    <property type="evidence" value="ECO:0007669"/>
    <property type="project" value="UniProtKB-KW"/>
</dbReference>
<dbReference type="Proteomes" id="UP000673375">
    <property type="component" value="Unassembled WGS sequence"/>
</dbReference>
<dbReference type="PROSITE" id="PS50929">
    <property type="entry name" value="ABC_TM1F"/>
    <property type="match status" value="1"/>
</dbReference>
<dbReference type="InterPro" id="IPR003593">
    <property type="entry name" value="AAA+_ATPase"/>
</dbReference>
<dbReference type="PANTHER" id="PTHR24221">
    <property type="entry name" value="ATP-BINDING CASSETTE SUB-FAMILY B"/>
    <property type="match status" value="1"/>
</dbReference>
<dbReference type="Pfam" id="PF00005">
    <property type="entry name" value="ABC_tran"/>
    <property type="match status" value="1"/>
</dbReference>
<feature type="domain" description="Peptidase C39" evidence="13">
    <location>
        <begin position="7"/>
        <end position="133"/>
    </location>
</feature>
<keyword evidence="9" id="KW-0080">Bacteriocin transport</keyword>
<dbReference type="EMBL" id="JAEDXU010000007">
    <property type="protein sequence ID" value="MBP1047235.1"/>
    <property type="molecule type" value="Genomic_DNA"/>
</dbReference>
<comment type="caution">
    <text evidence="14">The sequence shown here is derived from an EMBL/GenBank/DDBJ whole genome shotgun (WGS) entry which is preliminary data.</text>
</comment>
<comment type="subcellular location">
    <subcellularLocation>
        <location evidence="1">Cell membrane</location>
        <topology evidence="1">Multi-pass membrane protein</topology>
    </subcellularLocation>
</comment>
<dbReference type="InterPro" id="IPR036640">
    <property type="entry name" value="ABC1_TM_sf"/>
</dbReference>
<keyword evidence="8 10" id="KW-0472">Membrane</keyword>
<evidence type="ECO:0000313" key="15">
    <source>
        <dbReference type="Proteomes" id="UP000673375"/>
    </source>
</evidence>
<feature type="transmembrane region" description="Helical" evidence="10">
    <location>
        <begin position="384"/>
        <end position="403"/>
    </location>
</feature>
<evidence type="ECO:0000259" key="11">
    <source>
        <dbReference type="PROSITE" id="PS50893"/>
    </source>
</evidence>
<dbReference type="CDD" id="cd03228">
    <property type="entry name" value="ABCC_MRP_Like"/>
    <property type="match status" value="1"/>
</dbReference>
<dbReference type="InterPro" id="IPR011527">
    <property type="entry name" value="ABC1_TM_dom"/>
</dbReference>
<sequence>MYTHNMQNSINDCGIAAVLTVLDQLKINREDFHRTYNKSKKETMQGLSVKHIIDIFLEYGVNTDGYIVDEFEELKSQQFPIIAMIEQEGLPHYVVLHDITEDCITLSNPSEHEVQRITIDEFKKNFSNRVVCIEKIDVVDKSTSYSESLYQTVIGNIAVKNKLWIAFLTLGKLAIPLLAVIGLEYVLSNKVGQLTSNRMLSLLLAYVPIIMLFSYANTKTAEMRVRLTNKLQKEIMTKYYLSELEDVSFNKNVSQITGYFWNILTAISGLLQLFYLKVDLLYGAILLIGLAIISPYCVLIVMFWGALFLWIAKRNAVDIKNLYSSTLTNSNGLASVFEENVNASCDITTFNKQEEAYDFFQKKISTFFQSNVLLVEKETRMNTLLEVFNIIVLLNYFLVFFYFFKTGSIDQLEKLGSGLLLLYLVATNFKPIYSNWITYQKSKNAIFVIESEQQTFIQPSARNEIIGLKEIEKLTIEGLTFSYDETKIFSKANIHFEKGKIYGIRGDNGSGKSTLINIILGLIKPEIAVTKINGKRIDTLFNSSIIDHISYYSTEMNIFQNTVENNINFSVFDEAYKETEERDRLSLNLVDEYIVTGGGNNISVGQRQKILLMRTLMRKKEIYIFDEPTGNLDSEATKEFMQIVQSLSDKIIIIVTHQTRLLDCCDVIYDIKAGGIYE</sequence>
<dbReference type="InterPro" id="IPR039421">
    <property type="entry name" value="Type_1_exporter"/>
</dbReference>
<dbReference type="InterPro" id="IPR005074">
    <property type="entry name" value="Peptidase_C39"/>
</dbReference>
<dbReference type="Gene3D" id="1.20.1560.10">
    <property type="entry name" value="ABC transporter type 1, transmembrane domain"/>
    <property type="match status" value="1"/>
</dbReference>
<dbReference type="InterPro" id="IPR027417">
    <property type="entry name" value="P-loop_NTPase"/>
</dbReference>
<feature type="transmembrane region" description="Helical" evidence="10">
    <location>
        <begin position="259"/>
        <end position="276"/>
    </location>
</feature>
<feature type="domain" description="ABC transporter" evidence="11">
    <location>
        <begin position="474"/>
        <end position="678"/>
    </location>
</feature>
<keyword evidence="7 10" id="KW-1133">Transmembrane helix</keyword>
<keyword evidence="15" id="KW-1185">Reference proteome</keyword>
<dbReference type="Gene3D" id="3.90.70.10">
    <property type="entry name" value="Cysteine proteinases"/>
    <property type="match status" value="1"/>
</dbReference>
<keyword evidence="6" id="KW-0653">Protein transport</keyword>
<keyword evidence="3" id="KW-0547">Nucleotide-binding</keyword>
<name>A0ABS4CKW5_9ENTE</name>
<evidence type="ECO:0000256" key="1">
    <source>
        <dbReference type="ARBA" id="ARBA00004651"/>
    </source>
</evidence>
<organism evidence="14 15">
    <name type="scientific">Enterococcus larvae</name>
    <dbReference type="NCBI Taxonomy" id="2794352"/>
    <lineage>
        <taxon>Bacteria</taxon>
        <taxon>Bacillati</taxon>
        <taxon>Bacillota</taxon>
        <taxon>Bacilli</taxon>
        <taxon>Lactobacillales</taxon>
        <taxon>Enterococcaceae</taxon>
        <taxon>Enterococcus</taxon>
    </lineage>
</organism>
<feature type="transmembrane region" description="Helical" evidence="10">
    <location>
        <begin position="199"/>
        <end position="216"/>
    </location>
</feature>
<dbReference type="RefSeq" id="WP_209558022.1">
    <property type="nucleotide sequence ID" value="NZ_JAEDXU010000007.1"/>
</dbReference>
<dbReference type="PROSITE" id="PS50990">
    <property type="entry name" value="PEPTIDASE_C39"/>
    <property type="match status" value="1"/>
</dbReference>